<protein>
    <recommendedName>
        <fullName evidence="1">protein-ribulosamine 3-kinase</fullName>
        <ecNumber evidence="1">2.7.1.172</ecNumber>
    </recommendedName>
</protein>
<dbReference type="EMBL" id="CALTRL010005719">
    <property type="protein sequence ID" value="CAH7685288.1"/>
    <property type="molecule type" value="Genomic_DNA"/>
</dbReference>
<dbReference type="InterPro" id="IPR011009">
    <property type="entry name" value="Kinase-like_dom_sf"/>
</dbReference>
<proteinExistence type="inferred from homology"/>
<evidence type="ECO:0000256" key="3">
    <source>
        <dbReference type="PIRNR" id="PIRNR006221"/>
    </source>
</evidence>
<dbReference type="Pfam" id="PF03881">
    <property type="entry name" value="Fructosamin_kin"/>
    <property type="match status" value="1"/>
</dbReference>
<gene>
    <name evidence="4" type="ORF">PPACK8108_LOCUS19784</name>
</gene>
<dbReference type="GO" id="GO:0102193">
    <property type="term" value="F:protein-ribulosamine 3-kinase activity"/>
    <property type="evidence" value="ECO:0007669"/>
    <property type="project" value="UniProtKB-EC"/>
</dbReference>
<dbReference type="InterPro" id="IPR016477">
    <property type="entry name" value="Fructo-/Ketosamine-3-kinase"/>
</dbReference>
<dbReference type="SUPFAM" id="SSF56112">
    <property type="entry name" value="Protein kinase-like (PK-like)"/>
    <property type="match status" value="1"/>
</dbReference>
<organism evidence="4 5">
    <name type="scientific">Phakopsora pachyrhizi</name>
    <name type="common">Asian soybean rust disease fungus</name>
    <dbReference type="NCBI Taxonomy" id="170000"/>
    <lineage>
        <taxon>Eukaryota</taxon>
        <taxon>Fungi</taxon>
        <taxon>Dikarya</taxon>
        <taxon>Basidiomycota</taxon>
        <taxon>Pucciniomycotina</taxon>
        <taxon>Pucciniomycetes</taxon>
        <taxon>Pucciniales</taxon>
        <taxon>Phakopsoraceae</taxon>
        <taxon>Phakopsora</taxon>
    </lineage>
</organism>
<comment type="similarity">
    <text evidence="3">Belongs to the fructosamine kinase family.</text>
</comment>
<evidence type="ECO:0000313" key="5">
    <source>
        <dbReference type="Proteomes" id="UP001153365"/>
    </source>
</evidence>
<dbReference type="FunFam" id="3.90.1200.10:FF:000018">
    <property type="entry name" value="Fructosamine-3-kinase, putative"/>
    <property type="match status" value="1"/>
</dbReference>
<evidence type="ECO:0000256" key="1">
    <source>
        <dbReference type="ARBA" id="ARBA00011961"/>
    </source>
</evidence>
<comment type="catalytic activity">
    <reaction evidence="2">
        <text>N(6)-D-ribulosyl-L-lysyl-[protein] + ATP = N(6)-(3-O-phospho-D-ribulosyl)-L-lysyl-[protein] + ADP + H(+)</text>
        <dbReference type="Rhea" id="RHEA:48432"/>
        <dbReference type="Rhea" id="RHEA-COMP:12103"/>
        <dbReference type="Rhea" id="RHEA-COMP:12104"/>
        <dbReference type="ChEBI" id="CHEBI:15378"/>
        <dbReference type="ChEBI" id="CHEBI:30616"/>
        <dbReference type="ChEBI" id="CHEBI:90418"/>
        <dbReference type="ChEBI" id="CHEBI:90420"/>
        <dbReference type="ChEBI" id="CHEBI:456216"/>
        <dbReference type="EC" id="2.7.1.172"/>
    </reaction>
    <physiologicalReaction direction="left-to-right" evidence="2">
        <dbReference type="Rhea" id="RHEA:48433"/>
    </physiologicalReaction>
</comment>
<dbReference type="AlphaFoldDB" id="A0AAV0BDA6"/>
<dbReference type="PANTHER" id="PTHR12149">
    <property type="entry name" value="FRUCTOSAMINE 3 KINASE-RELATED PROTEIN"/>
    <property type="match status" value="1"/>
</dbReference>
<dbReference type="PANTHER" id="PTHR12149:SF8">
    <property type="entry name" value="PROTEIN-RIBULOSAMINE 3-KINASE"/>
    <property type="match status" value="1"/>
</dbReference>
<keyword evidence="3" id="KW-0808">Transferase</keyword>
<dbReference type="EC" id="2.7.1.172" evidence="1"/>
<keyword evidence="5" id="KW-1185">Reference proteome</keyword>
<reference evidence="4" key="1">
    <citation type="submission" date="2022-06" db="EMBL/GenBank/DDBJ databases">
        <authorList>
            <consortium name="SYNGENTA / RWTH Aachen University"/>
        </authorList>
    </citation>
    <scope>NUCLEOTIDE SEQUENCE</scope>
</reference>
<name>A0AAV0BDA6_PHAPC</name>
<accession>A0AAV0BDA6</accession>
<evidence type="ECO:0000313" key="4">
    <source>
        <dbReference type="EMBL" id="CAH7685288.1"/>
    </source>
</evidence>
<dbReference type="Gene3D" id="3.90.1200.10">
    <property type="match status" value="1"/>
</dbReference>
<keyword evidence="3" id="KW-0418">Kinase</keyword>
<dbReference type="Proteomes" id="UP001153365">
    <property type="component" value="Unassembled WGS sequence"/>
</dbReference>
<comment type="caution">
    <text evidence="4">The sequence shown here is derived from an EMBL/GenBank/DDBJ whole genome shotgun (WGS) entry which is preliminary data.</text>
</comment>
<sequence length="329" mass="38336">MKNLSRGIEDEVLEVFDRLSEVEVDKTTFNLIRVSTNRYRRIPDGSLTSKSEEFSRTQGRDYFVKISNGTDESRKLLAESESLIALRRSIEDQHDRFVPKLYKNSTIGTRNVMVTDYFNKSNRCFSKKSETELAVKLSSLHDPKNPKNASPNGSYGFNVPTFCGETEQVNKWEKDWMVFFREFRIKELIRRIDDPEINSLAQPIYNQVIPFLLSDFEPRPSPVIIHGDLWSGNVSLDEETGQVFIYDPSSYYGHNEVELGIMMMFGGRSEIFFNEYHKRLPKSQPHHEQRIKLYELYHHLNHTLIFGGGYKSGSTRIMNQLINFVQKHT</sequence>
<dbReference type="PIRSF" id="PIRSF006221">
    <property type="entry name" value="Ketosamine-3-kinase"/>
    <property type="match status" value="1"/>
</dbReference>
<dbReference type="GO" id="GO:0016301">
    <property type="term" value="F:kinase activity"/>
    <property type="evidence" value="ECO:0007669"/>
    <property type="project" value="UniProtKB-UniRule"/>
</dbReference>
<evidence type="ECO:0000256" key="2">
    <source>
        <dbReference type="ARBA" id="ARBA00048655"/>
    </source>
</evidence>